<evidence type="ECO:0000313" key="3">
    <source>
        <dbReference type="Proteomes" id="UP001225598"/>
    </source>
</evidence>
<feature type="transmembrane region" description="Helical" evidence="1">
    <location>
        <begin position="113"/>
        <end position="131"/>
    </location>
</feature>
<keyword evidence="3" id="KW-1185">Reference proteome</keyword>
<dbReference type="Proteomes" id="UP001225598">
    <property type="component" value="Chromosome"/>
</dbReference>
<evidence type="ECO:0000313" key="2">
    <source>
        <dbReference type="EMBL" id="WIM68296.1"/>
    </source>
</evidence>
<reference evidence="2 3" key="1">
    <citation type="submission" date="2023-05" db="EMBL/GenBank/DDBJ databases">
        <title>Corynebacterium suedekumii sp. nov. and Corynebacterium breve sp. nov. isolated from raw cow's milk.</title>
        <authorList>
            <person name="Baer M.K."/>
            <person name="Mehl L."/>
            <person name="Hellmuth R."/>
            <person name="Marke G."/>
            <person name="Lipski A."/>
        </authorList>
    </citation>
    <scope>NUCLEOTIDE SEQUENCE [LARGE SCALE GENOMIC DNA]</scope>
    <source>
        <strain evidence="2 3">R4</strain>
    </source>
</reference>
<accession>A0ABY8VF76</accession>
<feature type="transmembrane region" description="Helical" evidence="1">
    <location>
        <begin position="90"/>
        <end position="107"/>
    </location>
</feature>
<feature type="transmembrane region" description="Helical" evidence="1">
    <location>
        <begin position="59"/>
        <end position="83"/>
    </location>
</feature>
<keyword evidence="1" id="KW-0472">Membrane</keyword>
<keyword evidence="1" id="KW-0812">Transmembrane</keyword>
<organism evidence="2 3">
    <name type="scientific">Corynebacterium breve</name>
    <dbReference type="NCBI Taxonomy" id="3049799"/>
    <lineage>
        <taxon>Bacteria</taxon>
        <taxon>Bacillati</taxon>
        <taxon>Actinomycetota</taxon>
        <taxon>Actinomycetes</taxon>
        <taxon>Mycobacteriales</taxon>
        <taxon>Corynebacteriaceae</taxon>
        <taxon>Corynebacterium</taxon>
    </lineage>
</organism>
<protein>
    <recommendedName>
        <fullName evidence="4">Integral membrane protein</fullName>
    </recommendedName>
</protein>
<dbReference type="RefSeq" id="WP_284825743.1">
    <property type="nucleotide sequence ID" value="NZ_CP126969.1"/>
</dbReference>
<evidence type="ECO:0000256" key="1">
    <source>
        <dbReference type="SAM" id="Phobius"/>
    </source>
</evidence>
<name>A0ABY8VF76_9CORY</name>
<proteinExistence type="predicted"/>
<sequence>MTNKSTPAGTQPPSTLRWAAIVAIVQSLVVLGYALSIVVRELLGEEDQSLVSDSPNAEYVGYGTAIFLAIIFGTVIAGAVSLLRGKNWGRGPIVLIEFILLGVAFFMFQGGAIILGIVTLLSAVLALAMIFHPRSTEWIESHYGA</sequence>
<dbReference type="EMBL" id="CP126969">
    <property type="protein sequence ID" value="WIM68296.1"/>
    <property type="molecule type" value="Genomic_DNA"/>
</dbReference>
<evidence type="ECO:0008006" key="4">
    <source>
        <dbReference type="Google" id="ProtNLM"/>
    </source>
</evidence>
<gene>
    <name evidence="2" type="ORF">QP027_02525</name>
</gene>
<feature type="transmembrane region" description="Helical" evidence="1">
    <location>
        <begin position="20"/>
        <end position="39"/>
    </location>
</feature>
<keyword evidence="1" id="KW-1133">Transmembrane helix</keyword>